<reference evidence="1 2" key="1">
    <citation type="journal article" date="2022" name="bioRxiv">
        <title>The genome of the oomycete Peronosclerospora sorghi, a cosmopolitan pathogen of maize and sorghum, is inflated with dispersed pseudogenes.</title>
        <authorList>
            <person name="Fletcher K."/>
            <person name="Martin F."/>
            <person name="Isakeit T."/>
            <person name="Cavanaugh K."/>
            <person name="Magill C."/>
            <person name="Michelmore R."/>
        </authorList>
    </citation>
    <scope>NUCLEOTIDE SEQUENCE [LARGE SCALE GENOMIC DNA]</scope>
    <source>
        <strain evidence="1">P6</strain>
    </source>
</reference>
<comment type="caution">
    <text evidence="1">The sequence shown here is derived from an EMBL/GenBank/DDBJ whole genome shotgun (WGS) entry which is preliminary data.</text>
</comment>
<keyword evidence="2" id="KW-1185">Reference proteome</keyword>
<gene>
    <name evidence="1" type="ORF">PsorP6_011325</name>
</gene>
<dbReference type="Proteomes" id="UP001163321">
    <property type="component" value="Chromosome 12"/>
</dbReference>
<sequence length="283" mass="32219">MVNELNAFAAKEGYAIVTKSSYTQRNGCHVVHLKCDRGGRYRNRLNLTEEKRRCQTWSVLSGCPFLLVAKEDENRLWKIKGYTNANVQSMPNTDHSSQQAVQCPAEAAFDKLNGRTPMNTLPTSAGRIFEEVNFRVSHYAIRKVFEQLVLVRQPADTSSYSESFTATWEIPCAHRLRQRIAKEVVIQMGDFHSHWHLRKAPAHKPAEDTDPRKQLPHILEQVTNNFNALTNHQQIATIGNLKSLSQQAPEVAKEPESSQPRGRPKKGFHKARPLWIRIRGGCN</sequence>
<dbReference type="EMBL" id="CM047591">
    <property type="protein sequence ID" value="KAI9918440.1"/>
    <property type="molecule type" value="Genomic_DNA"/>
</dbReference>
<protein>
    <submittedName>
        <fullName evidence="1">Uncharacterized protein</fullName>
    </submittedName>
</protein>
<evidence type="ECO:0000313" key="1">
    <source>
        <dbReference type="EMBL" id="KAI9918440.1"/>
    </source>
</evidence>
<proteinExistence type="predicted"/>
<accession>A0ACC0WK80</accession>
<name>A0ACC0WK80_9STRA</name>
<evidence type="ECO:0000313" key="2">
    <source>
        <dbReference type="Proteomes" id="UP001163321"/>
    </source>
</evidence>
<organism evidence="1 2">
    <name type="scientific">Peronosclerospora sorghi</name>
    <dbReference type="NCBI Taxonomy" id="230839"/>
    <lineage>
        <taxon>Eukaryota</taxon>
        <taxon>Sar</taxon>
        <taxon>Stramenopiles</taxon>
        <taxon>Oomycota</taxon>
        <taxon>Peronosporomycetes</taxon>
        <taxon>Peronosporales</taxon>
        <taxon>Peronosporaceae</taxon>
        <taxon>Peronosclerospora</taxon>
    </lineage>
</organism>